<evidence type="ECO:0000313" key="9">
    <source>
        <dbReference type="Proteomes" id="UP000276776"/>
    </source>
</evidence>
<accession>A0A158RCN9</accession>
<dbReference type="InterPro" id="IPR015712">
    <property type="entry name" value="DNA-dir_RNA_pol_su2"/>
</dbReference>
<dbReference type="GO" id="GO:0000428">
    <property type="term" value="C:DNA-directed RNA polymerase complex"/>
    <property type="evidence" value="ECO:0007669"/>
    <property type="project" value="UniProtKB-KW"/>
</dbReference>
<dbReference type="AlphaFoldDB" id="A0A158RCN9"/>
<dbReference type="WBParaSite" id="TCLT_0000827401-mRNA-1">
    <property type="protein sequence ID" value="TCLT_0000827401-mRNA-1"/>
    <property type="gene ID" value="TCLT_0000827401"/>
</dbReference>
<evidence type="ECO:0000256" key="5">
    <source>
        <dbReference type="ARBA" id="ARBA00022695"/>
    </source>
</evidence>
<reference evidence="8 9" key="2">
    <citation type="submission" date="2018-11" db="EMBL/GenBank/DDBJ databases">
        <authorList>
            <consortium name="Pathogen Informatics"/>
        </authorList>
    </citation>
    <scope>NUCLEOTIDE SEQUENCE [LARGE SCALE GENOMIC DNA]</scope>
</reference>
<name>A0A158RCN9_THECL</name>
<evidence type="ECO:0000256" key="3">
    <source>
        <dbReference type="ARBA" id="ARBA00022478"/>
    </source>
</evidence>
<dbReference type="STRING" id="103827.A0A158RCN9"/>
<evidence type="ECO:0000313" key="10">
    <source>
        <dbReference type="WBParaSite" id="TCLT_0000827401-mRNA-1"/>
    </source>
</evidence>
<dbReference type="Pfam" id="PF04563">
    <property type="entry name" value="RNA_pol_Rpb2_1"/>
    <property type="match status" value="1"/>
</dbReference>
<dbReference type="SUPFAM" id="SSF64484">
    <property type="entry name" value="beta and beta-prime subunits of DNA dependent RNA-polymerase"/>
    <property type="match status" value="1"/>
</dbReference>
<dbReference type="PANTHER" id="PTHR20856">
    <property type="entry name" value="DNA-DIRECTED RNA POLYMERASE I SUBUNIT 2"/>
    <property type="match status" value="1"/>
</dbReference>
<gene>
    <name evidence="8" type="ORF">TCLT_LOCUS8263</name>
</gene>
<evidence type="ECO:0000313" key="8">
    <source>
        <dbReference type="EMBL" id="VDN05801.1"/>
    </source>
</evidence>
<organism evidence="10">
    <name type="scientific">Thelazia callipaeda</name>
    <name type="common">Oriental eyeworm</name>
    <name type="synonym">Parasitic nematode</name>
    <dbReference type="NCBI Taxonomy" id="103827"/>
    <lineage>
        <taxon>Eukaryota</taxon>
        <taxon>Metazoa</taxon>
        <taxon>Ecdysozoa</taxon>
        <taxon>Nematoda</taxon>
        <taxon>Chromadorea</taxon>
        <taxon>Rhabditida</taxon>
        <taxon>Spirurina</taxon>
        <taxon>Spiruromorpha</taxon>
        <taxon>Thelazioidea</taxon>
        <taxon>Thelaziidae</taxon>
        <taxon>Thelazia</taxon>
    </lineage>
</organism>
<keyword evidence="9" id="KW-1185">Reference proteome</keyword>
<dbReference type="GO" id="GO:0032549">
    <property type="term" value="F:ribonucleoside binding"/>
    <property type="evidence" value="ECO:0007669"/>
    <property type="project" value="InterPro"/>
</dbReference>
<dbReference type="InterPro" id="IPR007644">
    <property type="entry name" value="RNA_pol_bsu_protrusion"/>
</dbReference>
<comment type="similarity">
    <text evidence="1">Belongs to the RNA polymerase beta chain family.</text>
</comment>
<evidence type="ECO:0000259" key="7">
    <source>
        <dbReference type="Pfam" id="PF04563"/>
    </source>
</evidence>
<keyword evidence="6" id="KW-0804">Transcription</keyword>
<evidence type="ECO:0000256" key="1">
    <source>
        <dbReference type="ARBA" id="ARBA00006835"/>
    </source>
</evidence>
<evidence type="ECO:0000256" key="2">
    <source>
        <dbReference type="ARBA" id="ARBA00012418"/>
    </source>
</evidence>
<dbReference type="InterPro" id="IPR037034">
    <property type="entry name" value="RNA_pol_Rpb2_2_sf"/>
</dbReference>
<dbReference type="EMBL" id="UYYF01004606">
    <property type="protein sequence ID" value="VDN05801.1"/>
    <property type="molecule type" value="Genomic_DNA"/>
</dbReference>
<dbReference type="GO" id="GO:0006351">
    <property type="term" value="P:DNA-templated transcription"/>
    <property type="evidence" value="ECO:0007669"/>
    <property type="project" value="InterPro"/>
</dbReference>
<proteinExistence type="inferred from homology"/>
<protein>
    <recommendedName>
        <fullName evidence="2">DNA-directed RNA polymerase</fullName>
        <ecNumber evidence="2">2.7.7.6</ecNumber>
    </recommendedName>
</protein>
<dbReference type="GO" id="GO:0003899">
    <property type="term" value="F:DNA-directed RNA polymerase activity"/>
    <property type="evidence" value="ECO:0007669"/>
    <property type="project" value="UniProtKB-EC"/>
</dbReference>
<dbReference type="FunFam" id="3.90.1110.10:FF:000006">
    <property type="entry name" value="DNA-directed RNA polymerase subunit beta"/>
    <property type="match status" value="1"/>
</dbReference>
<dbReference type="EC" id="2.7.7.6" evidence="2"/>
<keyword evidence="4" id="KW-0808">Transferase</keyword>
<dbReference type="GO" id="GO:0003677">
    <property type="term" value="F:DNA binding"/>
    <property type="evidence" value="ECO:0007669"/>
    <property type="project" value="InterPro"/>
</dbReference>
<feature type="domain" description="RNA polymerase beta subunit protrusion" evidence="7">
    <location>
        <begin position="175"/>
        <end position="328"/>
    </location>
</feature>
<dbReference type="Gene3D" id="3.90.1110.10">
    <property type="entry name" value="RNA polymerase Rpb2, domain 2"/>
    <property type="match status" value="1"/>
</dbReference>
<evidence type="ECO:0000256" key="4">
    <source>
        <dbReference type="ARBA" id="ARBA00022679"/>
    </source>
</evidence>
<dbReference type="OrthoDB" id="10248617at2759"/>
<keyword evidence="5" id="KW-0548">Nucleotidyltransferase</keyword>
<evidence type="ECO:0000256" key="6">
    <source>
        <dbReference type="ARBA" id="ARBA00023163"/>
    </source>
</evidence>
<reference evidence="10" key="1">
    <citation type="submission" date="2016-04" db="UniProtKB">
        <authorList>
            <consortium name="WormBaseParasite"/>
        </authorList>
    </citation>
    <scope>IDENTIFICATION</scope>
</reference>
<dbReference type="FunFam" id="3.90.1100.10:FF:000006">
    <property type="entry name" value="DNA-directed RNA polymerase subunit beta"/>
    <property type="match status" value="1"/>
</dbReference>
<sequence length="482" mass="55389">MFVIPYYEPAVEIYSPTESANLEECNMLEQRLQFLGIKSSSIQRELGVGRNSHIENKVPKSEIMINPFESLKLQQNVKRIEVKKEKGSVRSWLWLQYLSYHGNCSLCDRPLNAHFEEIVMQRCAHALHLECAEEIRQNRHVKSKKMISEMKKDIKEVRAVKDKWELVPAFLRVRGLVKQHIASYDYFVNTDIKKILQANNKITSDANPSFYLKYLDIRVGMPASEEGFNQINHNINPHECRLRDMTYSAPISVDIEYTRGSQRVLRNDLVIGKMPVMLRSSRCVLKDMNERELAFVQECPYDPGGYFIVRGSEKVVLIQEQLSKNRIMIGRNSKKELQCEVLSSTQERKSKTYITSKKQRYYVRHNQLSDDVPVSIVFKAMGFESDHDIVSTVGSEEKFVAALAPSIEECTSHQIATQEGALQYIASKVKMKKFGVANSVTPSLPREHEAIDFLSNSMIAHVPCPDGNMKMKAIYLGLMIRR</sequence>
<keyword evidence="3" id="KW-0240">DNA-directed RNA polymerase</keyword>
<dbReference type="Proteomes" id="UP000276776">
    <property type="component" value="Unassembled WGS sequence"/>
</dbReference>